<reference evidence="1 2" key="1">
    <citation type="journal article" date="2018" name="Genome Biol. Evol.">
        <title>Multiple Roots of Fruiting Body Formation in Amoebozoa.</title>
        <authorList>
            <person name="Hillmann F."/>
            <person name="Forbes G."/>
            <person name="Novohradska S."/>
            <person name="Ferling I."/>
            <person name="Riege K."/>
            <person name="Groth M."/>
            <person name="Westermann M."/>
            <person name="Marz M."/>
            <person name="Spaller T."/>
            <person name="Winckler T."/>
            <person name="Schaap P."/>
            <person name="Glockner G."/>
        </authorList>
    </citation>
    <scope>NUCLEOTIDE SEQUENCE [LARGE SCALE GENOMIC DNA]</scope>
    <source>
        <strain evidence="1 2">Jena</strain>
    </source>
</reference>
<protein>
    <submittedName>
        <fullName evidence="1">Uncharacterized protein</fullName>
    </submittedName>
</protein>
<evidence type="ECO:0000313" key="2">
    <source>
        <dbReference type="Proteomes" id="UP000241769"/>
    </source>
</evidence>
<accession>A0A2P6N1G0</accession>
<dbReference type="InParanoid" id="A0A2P6N1G0"/>
<comment type="caution">
    <text evidence="1">The sequence shown here is derived from an EMBL/GenBank/DDBJ whole genome shotgun (WGS) entry which is preliminary data.</text>
</comment>
<proteinExistence type="predicted"/>
<gene>
    <name evidence="1" type="ORF">PROFUN_07744</name>
</gene>
<organism evidence="1 2">
    <name type="scientific">Planoprotostelium fungivorum</name>
    <dbReference type="NCBI Taxonomy" id="1890364"/>
    <lineage>
        <taxon>Eukaryota</taxon>
        <taxon>Amoebozoa</taxon>
        <taxon>Evosea</taxon>
        <taxon>Variosea</taxon>
        <taxon>Cavosteliida</taxon>
        <taxon>Cavosteliaceae</taxon>
        <taxon>Planoprotostelium</taxon>
    </lineage>
</organism>
<dbReference type="AlphaFoldDB" id="A0A2P6N1G0"/>
<keyword evidence="2" id="KW-1185">Reference proteome</keyword>
<evidence type="ECO:0000313" key="1">
    <source>
        <dbReference type="EMBL" id="PRP77802.1"/>
    </source>
</evidence>
<dbReference type="Proteomes" id="UP000241769">
    <property type="component" value="Unassembled WGS sequence"/>
</dbReference>
<sequence>MSETTANTTSLGALWRKTLSKDPSLLDPVGINEPISNRRNILRNSAGSQLKSKFAYHLECLLEYGDKGRLSVSDL</sequence>
<name>A0A2P6N1G0_9EUKA</name>
<dbReference type="EMBL" id="MDYQ01000254">
    <property type="protein sequence ID" value="PRP77802.1"/>
    <property type="molecule type" value="Genomic_DNA"/>
</dbReference>